<dbReference type="RefSeq" id="WP_277529108.1">
    <property type="nucleotide sequence ID" value="NZ_JAPDIA010000001.1"/>
</dbReference>
<dbReference type="EMBL" id="JAPDIA010000001">
    <property type="protein sequence ID" value="MDG0808554.1"/>
    <property type="molecule type" value="Genomic_DNA"/>
</dbReference>
<comment type="caution">
    <text evidence="2">The sequence shown here is derived from an EMBL/GenBank/DDBJ whole genome shotgun (WGS) entry which is preliminary data.</text>
</comment>
<protein>
    <submittedName>
        <fullName evidence="2">Uncharacterized protein</fullName>
    </submittedName>
</protein>
<evidence type="ECO:0000256" key="1">
    <source>
        <dbReference type="SAM" id="MobiDB-lite"/>
    </source>
</evidence>
<dbReference type="AlphaFoldDB" id="A0A9X4KTJ1"/>
<reference evidence="2" key="1">
    <citation type="submission" date="2022-10" db="EMBL/GenBank/DDBJ databases">
        <title>Comparative genomic analysis of Cohnella hashimotonis sp. nov., isolated from the International Space Station.</title>
        <authorList>
            <person name="Simpson A."/>
            <person name="Venkateswaran K."/>
        </authorList>
    </citation>
    <scope>NUCLEOTIDE SEQUENCE</scope>
    <source>
        <strain evidence="2">DSM 28161</strain>
    </source>
</reference>
<sequence>MAIRFNSLNGSARLTSRVSPINRVTPLLPFQEVLDEESYRYVRDEDDSRRSPKPAPLPPHVKRAAEAASSVVRQAIEVNYAVDRVYASPSEAAMTELRDKAESLSRRLQSEQELQLDPGIEERLSAAYSPMGWRRVAEPLAEQAPWRMIPIREAIYTDQMQLQSLYPDTGLLLSAEV</sequence>
<accession>A0A9X4KTJ1</accession>
<name>A0A9X4KTJ1_9BACL</name>
<keyword evidence="3" id="KW-1185">Reference proteome</keyword>
<dbReference type="Proteomes" id="UP001153404">
    <property type="component" value="Unassembled WGS sequence"/>
</dbReference>
<evidence type="ECO:0000313" key="3">
    <source>
        <dbReference type="Proteomes" id="UP001153404"/>
    </source>
</evidence>
<feature type="region of interest" description="Disordered" evidence="1">
    <location>
        <begin position="41"/>
        <end position="61"/>
    </location>
</feature>
<feature type="compositionally biased region" description="Basic and acidic residues" evidence="1">
    <location>
        <begin position="41"/>
        <end position="50"/>
    </location>
</feature>
<gene>
    <name evidence="2" type="ORF">OMP40_03400</name>
</gene>
<proteinExistence type="predicted"/>
<evidence type="ECO:0000313" key="2">
    <source>
        <dbReference type="EMBL" id="MDG0808554.1"/>
    </source>
</evidence>
<organism evidence="2 3">
    <name type="scientific">Cohnella rhizosphaerae</name>
    <dbReference type="NCBI Taxonomy" id="1457232"/>
    <lineage>
        <taxon>Bacteria</taxon>
        <taxon>Bacillati</taxon>
        <taxon>Bacillota</taxon>
        <taxon>Bacilli</taxon>
        <taxon>Bacillales</taxon>
        <taxon>Paenibacillaceae</taxon>
        <taxon>Cohnella</taxon>
    </lineage>
</organism>